<keyword evidence="8 10" id="KW-0472">Membrane</keyword>
<proteinExistence type="inferred from homology"/>
<dbReference type="EMBL" id="FN653500">
    <property type="protein sequence ID" value="CBY15387.1"/>
    <property type="molecule type" value="Genomic_DNA"/>
</dbReference>
<evidence type="ECO:0000256" key="9">
    <source>
        <dbReference type="ARBA" id="ARBA00023180"/>
    </source>
</evidence>
<keyword evidence="12" id="KW-1185">Reference proteome</keyword>
<keyword evidence="9" id="KW-0325">Glycoprotein</keyword>
<evidence type="ECO:0000256" key="6">
    <source>
        <dbReference type="ARBA" id="ARBA00022989"/>
    </source>
</evidence>
<dbReference type="OrthoDB" id="514299at2759"/>
<keyword evidence="7" id="KW-0333">Golgi apparatus</keyword>
<dbReference type="Proteomes" id="UP000001307">
    <property type="component" value="Unassembled WGS sequence"/>
</dbReference>
<evidence type="ECO:0000313" key="11">
    <source>
        <dbReference type="EMBL" id="CBY15387.1"/>
    </source>
</evidence>
<dbReference type="InterPro" id="IPR009729">
    <property type="entry name" value="Gal-3-0_sulfotransfrase"/>
</dbReference>
<sequence>MSEQYLNNKSFIIIFLCVILIILNVDNLQNLRKRAFKSPKSNFAKKENYESEKKWKTESPKQIYFCKTHKTGGSTLQNIIFRYAMKKNLTVGLPTNGVVLCEGSVGFHAGCTDTPAGEYDVIANHNNWERVKF</sequence>
<evidence type="ECO:0000256" key="8">
    <source>
        <dbReference type="ARBA" id="ARBA00023136"/>
    </source>
</evidence>
<keyword evidence="4 10" id="KW-0812">Transmembrane</keyword>
<name>E4Y0H9_OIKDI</name>
<evidence type="ECO:0000256" key="10">
    <source>
        <dbReference type="SAM" id="Phobius"/>
    </source>
</evidence>
<evidence type="ECO:0000313" key="12">
    <source>
        <dbReference type="Proteomes" id="UP000001307"/>
    </source>
</evidence>
<evidence type="ECO:0000256" key="2">
    <source>
        <dbReference type="ARBA" id="ARBA00008124"/>
    </source>
</evidence>
<dbReference type="PANTHER" id="PTHR14647">
    <property type="entry name" value="GALACTOSE-3-O-SULFOTRANSFERASE"/>
    <property type="match status" value="1"/>
</dbReference>
<dbReference type="GO" id="GO:0009247">
    <property type="term" value="P:glycolipid biosynthetic process"/>
    <property type="evidence" value="ECO:0007669"/>
    <property type="project" value="InterPro"/>
</dbReference>
<keyword evidence="5" id="KW-0735">Signal-anchor</keyword>
<comment type="subcellular location">
    <subcellularLocation>
        <location evidence="1">Golgi apparatus membrane</location>
        <topology evidence="1">Single-pass type II membrane protein</topology>
    </subcellularLocation>
</comment>
<accession>E4Y0H9</accession>
<comment type="similarity">
    <text evidence="2">Belongs to the galactose-3-O-sulfotransferase family.</text>
</comment>
<dbReference type="Pfam" id="PF06990">
    <property type="entry name" value="Gal-3-0_sulfotr"/>
    <property type="match status" value="1"/>
</dbReference>
<dbReference type="AlphaFoldDB" id="E4Y0H9"/>
<dbReference type="Gene3D" id="3.40.50.300">
    <property type="entry name" value="P-loop containing nucleotide triphosphate hydrolases"/>
    <property type="match status" value="1"/>
</dbReference>
<organism evidence="11">
    <name type="scientific">Oikopleura dioica</name>
    <name type="common">Tunicate</name>
    <dbReference type="NCBI Taxonomy" id="34765"/>
    <lineage>
        <taxon>Eukaryota</taxon>
        <taxon>Metazoa</taxon>
        <taxon>Chordata</taxon>
        <taxon>Tunicata</taxon>
        <taxon>Appendicularia</taxon>
        <taxon>Copelata</taxon>
        <taxon>Oikopleuridae</taxon>
        <taxon>Oikopleura</taxon>
    </lineage>
</organism>
<dbReference type="InterPro" id="IPR027417">
    <property type="entry name" value="P-loop_NTPase"/>
</dbReference>
<evidence type="ECO:0000256" key="7">
    <source>
        <dbReference type="ARBA" id="ARBA00023034"/>
    </source>
</evidence>
<dbReference type="GO" id="GO:0001733">
    <property type="term" value="F:galactosylceramide sulfotransferase activity"/>
    <property type="evidence" value="ECO:0007669"/>
    <property type="project" value="InterPro"/>
</dbReference>
<dbReference type="PANTHER" id="PTHR14647:SF87">
    <property type="entry name" value="PUTATIVE-RELATED"/>
    <property type="match status" value="1"/>
</dbReference>
<evidence type="ECO:0000256" key="3">
    <source>
        <dbReference type="ARBA" id="ARBA00022679"/>
    </source>
</evidence>
<evidence type="ECO:0000256" key="5">
    <source>
        <dbReference type="ARBA" id="ARBA00022968"/>
    </source>
</evidence>
<dbReference type="InParanoid" id="E4Y0H9"/>
<keyword evidence="3" id="KW-0808">Transferase</keyword>
<keyword evidence="6 10" id="KW-1133">Transmembrane helix</keyword>
<reference evidence="11" key="1">
    <citation type="journal article" date="2010" name="Science">
        <title>Plasticity of animal genome architecture unmasked by rapid evolution of a pelagic tunicate.</title>
        <authorList>
            <person name="Denoeud F."/>
            <person name="Henriet S."/>
            <person name="Mungpakdee S."/>
            <person name="Aury J.M."/>
            <person name="Da Silva C."/>
            <person name="Brinkmann H."/>
            <person name="Mikhaleva J."/>
            <person name="Olsen L.C."/>
            <person name="Jubin C."/>
            <person name="Canestro C."/>
            <person name="Bouquet J.M."/>
            <person name="Danks G."/>
            <person name="Poulain J."/>
            <person name="Campsteijn C."/>
            <person name="Adamski M."/>
            <person name="Cross I."/>
            <person name="Yadetie F."/>
            <person name="Muffato M."/>
            <person name="Louis A."/>
            <person name="Butcher S."/>
            <person name="Tsagkogeorga G."/>
            <person name="Konrad A."/>
            <person name="Singh S."/>
            <person name="Jensen M.F."/>
            <person name="Cong E.H."/>
            <person name="Eikeseth-Otteraa H."/>
            <person name="Noel B."/>
            <person name="Anthouard V."/>
            <person name="Porcel B.M."/>
            <person name="Kachouri-Lafond R."/>
            <person name="Nishino A."/>
            <person name="Ugolini M."/>
            <person name="Chourrout P."/>
            <person name="Nishida H."/>
            <person name="Aasland R."/>
            <person name="Huzurbazar S."/>
            <person name="Westhof E."/>
            <person name="Delsuc F."/>
            <person name="Lehrach H."/>
            <person name="Reinhardt R."/>
            <person name="Weissenbach J."/>
            <person name="Roy S.W."/>
            <person name="Artiguenave F."/>
            <person name="Postlethwait J.H."/>
            <person name="Manak J.R."/>
            <person name="Thompson E.M."/>
            <person name="Jaillon O."/>
            <person name="Du Pasquier L."/>
            <person name="Boudinot P."/>
            <person name="Liberles D.A."/>
            <person name="Volff J.N."/>
            <person name="Philippe H."/>
            <person name="Lenhard B."/>
            <person name="Roest Crollius H."/>
            <person name="Wincker P."/>
            <person name="Chourrout D."/>
        </authorList>
    </citation>
    <scope>NUCLEOTIDE SEQUENCE [LARGE SCALE GENOMIC DNA]</scope>
</reference>
<protein>
    <submittedName>
        <fullName evidence="11">Uncharacterized protein</fullName>
    </submittedName>
</protein>
<feature type="transmembrane region" description="Helical" evidence="10">
    <location>
        <begin position="6"/>
        <end position="25"/>
    </location>
</feature>
<dbReference type="GO" id="GO:0000139">
    <property type="term" value="C:Golgi membrane"/>
    <property type="evidence" value="ECO:0007669"/>
    <property type="project" value="UniProtKB-SubCell"/>
</dbReference>
<evidence type="ECO:0000256" key="4">
    <source>
        <dbReference type="ARBA" id="ARBA00022692"/>
    </source>
</evidence>
<gene>
    <name evidence="11" type="ORF">GSOID_T00012301001</name>
</gene>
<evidence type="ECO:0000256" key="1">
    <source>
        <dbReference type="ARBA" id="ARBA00004323"/>
    </source>
</evidence>